<dbReference type="AlphaFoldDB" id="A0A1V4K316"/>
<dbReference type="EMBL" id="LSYS01005191">
    <property type="protein sequence ID" value="OPJ78267.1"/>
    <property type="molecule type" value="Genomic_DNA"/>
</dbReference>
<accession>A0A1V4K316</accession>
<evidence type="ECO:0000313" key="2">
    <source>
        <dbReference type="EMBL" id="OPJ78267.1"/>
    </source>
</evidence>
<feature type="region of interest" description="Disordered" evidence="1">
    <location>
        <begin position="30"/>
        <end position="79"/>
    </location>
</feature>
<proteinExistence type="predicted"/>
<dbReference type="Proteomes" id="UP000190648">
    <property type="component" value="Unassembled WGS sequence"/>
</dbReference>
<comment type="caution">
    <text evidence="2">The sequence shown here is derived from an EMBL/GenBank/DDBJ whole genome shotgun (WGS) entry which is preliminary data.</text>
</comment>
<sequence>MGGLCSRAGSEAVNRASHLPLRAPLPNCSLSQLCGGGSGSSSGWHTGSASTPAPVAHRPQPVEPQPPAPRALWSHQDWNWPPPREGSPCLLHLLEHPPAPAAARDPHLGSVPTPGTAGRRAPGMTGTCLAL</sequence>
<protein>
    <submittedName>
        <fullName evidence="2">Uncharacterized protein</fullName>
    </submittedName>
</protein>
<feature type="region of interest" description="Disordered" evidence="1">
    <location>
        <begin position="99"/>
        <end position="131"/>
    </location>
</feature>
<organism evidence="2 3">
    <name type="scientific">Patagioenas fasciata monilis</name>
    <dbReference type="NCBI Taxonomy" id="372326"/>
    <lineage>
        <taxon>Eukaryota</taxon>
        <taxon>Metazoa</taxon>
        <taxon>Chordata</taxon>
        <taxon>Craniata</taxon>
        <taxon>Vertebrata</taxon>
        <taxon>Euteleostomi</taxon>
        <taxon>Archelosauria</taxon>
        <taxon>Archosauria</taxon>
        <taxon>Dinosauria</taxon>
        <taxon>Saurischia</taxon>
        <taxon>Theropoda</taxon>
        <taxon>Coelurosauria</taxon>
        <taxon>Aves</taxon>
        <taxon>Neognathae</taxon>
        <taxon>Neoaves</taxon>
        <taxon>Columbimorphae</taxon>
        <taxon>Columbiformes</taxon>
        <taxon>Columbidae</taxon>
        <taxon>Patagioenas</taxon>
    </lineage>
</organism>
<evidence type="ECO:0000313" key="3">
    <source>
        <dbReference type="Proteomes" id="UP000190648"/>
    </source>
</evidence>
<feature type="compositionally biased region" description="Low complexity" evidence="1">
    <location>
        <begin position="41"/>
        <end position="50"/>
    </location>
</feature>
<keyword evidence="3" id="KW-1185">Reference proteome</keyword>
<reference evidence="2 3" key="1">
    <citation type="submission" date="2016-02" db="EMBL/GenBank/DDBJ databases">
        <title>Band-tailed pigeon sequencing and assembly.</title>
        <authorList>
            <person name="Soares A.E."/>
            <person name="Novak B.J."/>
            <person name="Rice E.S."/>
            <person name="O'Connell B."/>
            <person name="Chang D."/>
            <person name="Weber S."/>
            <person name="Shapiro B."/>
        </authorList>
    </citation>
    <scope>NUCLEOTIDE SEQUENCE [LARGE SCALE GENOMIC DNA]</scope>
    <source>
        <strain evidence="2">BTP2013</strain>
        <tissue evidence="2">Blood</tissue>
    </source>
</reference>
<gene>
    <name evidence="2" type="ORF">AV530_015222</name>
</gene>
<evidence type="ECO:0000256" key="1">
    <source>
        <dbReference type="SAM" id="MobiDB-lite"/>
    </source>
</evidence>
<name>A0A1V4K316_PATFA</name>